<dbReference type="Pfam" id="PF13445">
    <property type="entry name" value="zf-RING_UBOX"/>
    <property type="match status" value="1"/>
</dbReference>
<dbReference type="InterPro" id="IPR047153">
    <property type="entry name" value="TRIM45/56/19-like"/>
</dbReference>
<dbReference type="SMART" id="SM00184">
    <property type="entry name" value="RING"/>
    <property type="match status" value="1"/>
</dbReference>
<keyword evidence="2 4" id="KW-0863">Zinc-finger</keyword>
<dbReference type="EMBL" id="KM200722">
    <property type="protein sequence ID" value="AKC02082.1"/>
    <property type="molecule type" value="Genomic_DNA"/>
</dbReference>
<dbReference type="PANTHER" id="PTHR25462">
    <property type="entry name" value="BONUS, ISOFORM C-RELATED"/>
    <property type="match status" value="1"/>
</dbReference>
<name>K7PCP5_CYHV2</name>
<evidence type="ECO:0000259" key="5">
    <source>
        <dbReference type="PROSITE" id="PS50089"/>
    </source>
</evidence>
<dbReference type="PROSITE" id="PS50089">
    <property type="entry name" value="ZF_RING_2"/>
    <property type="match status" value="1"/>
</dbReference>
<gene>
    <name evidence="6" type="ORF">CyHV2_ORF144</name>
</gene>
<reference evidence="8 12" key="3">
    <citation type="submission" date="2015-08" db="EMBL/GenBank/DDBJ databases">
        <authorList>
            <person name="Babu N.S."/>
            <person name="Beckwith C.J."/>
            <person name="Beseler K.G."/>
            <person name="Brison A."/>
            <person name="Carone J.V."/>
            <person name="Caskin T.P."/>
            <person name="Diamond M."/>
            <person name="Durham M.E."/>
            <person name="Foxe J.M."/>
            <person name="Go M."/>
            <person name="Henderson B.A."/>
            <person name="Jones I.B."/>
            <person name="McGettigan J.A."/>
            <person name="Micheletti S.J."/>
            <person name="Nasrallah M.E."/>
            <person name="Ortiz D."/>
            <person name="Piller C.R."/>
            <person name="Privatt S.R."/>
            <person name="Schneider S.L."/>
            <person name="Sharp S."/>
            <person name="Smith T.C."/>
            <person name="Stanton J.D."/>
            <person name="Ullery H.E."/>
            <person name="Wilson R.J."/>
            <person name="Serrano M.G."/>
            <person name="Buck G."/>
            <person name="Lee V."/>
            <person name="Wang Y."/>
            <person name="Carvalho R."/>
            <person name="Voegtly L."/>
            <person name="Shi R."/>
            <person name="Duckworth R."/>
            <person name="Johnson A."/>
            <person name="Loviza R."/>
            <person name="Walstead R."/>
            <person name="Shah Z."/>
            <person name="Kiflezghi M."/>
            <person name="Wade K."/>
            <person name="Ball S.L."/>
            <person name="Bradley K.W."/>
            <person name="Asai D.J."/>
            <person name="Bowman C.A."/>
            <person name="Russell D.A."/>
            <person name="Pope W.H."/>
            <person name="Jacobs-Sera D."/>
            <person name="Hendrix R.W."/>
            <person name="Hatfull G.F."/>
        </authorList>
    </citation>
    <scope>NUCLEOTIDE SEQUENCE [LARGE SCALE GENOMIC DNA]</scope>
    <source>
        <strain evidence="8">SY</strain>
    </source>
</reference>
<accession>K7PCP5</accession>
<reference evidence="7" key="2">
    <citation type="journal article" date="2015" name="Can. J. Microbiol.">
        <title>Characterization and Prevalence of A New Fatal Genotype CyHV-2 in Mainland China.</title>
        <authorList>
            <person name="Li L."/>
            <person name="Luo Y."/>
            <person name="Gao Z."/>
            <person name="Huang J."/>
            <person name="Zheng X."/>
            <person name="Nie H."/>
            <person name="Zhang J."/>
            <person name="Lin L."/>
            <person name="Yuan J."/>
        </authorList>
    </citation>
    <scope>NUCLEOTIDE SEQUENCE [LARGE SCALE GENOMIC DNA]</scope>
    <source>
        <strain evidence="7">SY-C1</strain>
    </source>
</reference>
<evidence type="ECO:0000313" key="7">
    <source>
        <dbReference type="EMBL" id="AKC02082.1"/>
    </source>
</evidence>
<reference evidence="6 10" key="1">
    <citation type="journal article" date="2013" name="J. Virol.">
        <title>Comparative genomics of carp herpesviruses.</title>
        <authorList>
            <person name="Davison A.J."/>
            <person name="Kurobe T."/>
            <person name="Gatherer D."/>
            <person name="Cunningham C."/>
            <person name="Korf I."/>
            <person name="Fukuda H."/>
            <person name="Hedrick R.P."/>
            <person name="Waltzek T.B."/>
        </authorList>
    </citation>
    <scope>NUCLEOTIDE SEQUENCE [LARGE SCALE GENOMIC DNA]</scope>
    <source>
        <strain evidence="6">ST-J1</strain>
    </source>
</reference>
<evidence type="ECO:0000313" key="12">
    <source>
        <dbReference type="Proteomes" id="UP000142765"/>
    </source>
</evidence>
<proteinExistence type="predicted"/>
<dbReference type="Gene3D" id="3.30.40.10">
    <property type="entry name" value="Zinc/RING finger domain, C3HC4 (zinc finger)"/>
    <property type="match status" value="1"/>
</dbReference>
<dbReference type="InterPro" id="IPR013083">
    <property type="entry name" value="Znf_RING/FYVE/PHD"/>
</dbReference>
<dbReference type="Proteomes" id="UP000142765">
    <property type="component" value="Segment"/>
</dbReference>
<evidence type="ECO:0000256" key="4">
    <source>
        <dbReference type="PROSITE-ProRule" id="PRU00175"/>
    </source>
</evidence>
<keyword evidence="10" id="KW-1185">Reference proteome</keyword>
<evidence type="ECO:0000313" key="10">
    <source>
        <dbReference type="Proteomes" id="UP000101183"/>
    </source>
</evidence>
<dbReference type="InterPro" id="IPR027370">
    <property type="entry name" value="Znf-RING_euk"/>
</dbReference>
<keyword evidence="3" id="KW-0862">Zinc</keyword>
<dbReference type="InterPro" id="IPR001841">
    <property type="entry name" value="Znf_RING"/>
</dbReference>
<dbReference type="EMBL" id="MN593216">
    <property type="protein sequence ID" value="QIV66956.1"/>
    <property type="molecule type" value="Genomic_DNA"/>
</dbReference>
<dbReference type="Proteomes" id="UP000101183">
    <property type="component" value="Segment"/>
</dbReference>
<evidence type="ECO:0000256" key="1">
    <source>
        <dbReference type="ARBA" id="ARBA00022723"/>
    </source>
</evidence>
<reference evidence="11" key="5">
    <citation type="journal article" date="2022" name="Can. J. Microbiol.">
        <title>Characterization and Prevalence of A New Fatal Genotype CyHV-2 in Mainland China.</title>
        <authorList>
            <person name="Li L."/>
            <person name="Luo Y."/>
            <person name="Gao Z."/>
            <person name="Huang J."/>
            <person name="Zheng X."/>
            <person name="Nie H."/>
            <person name="Zhang J."/>
            <person name="Lin L."/>
            <person name="Yuan J."/>
        </authorList>
    </citation>
    <scope>NUCLEOTIDE SEQUENCE [LARGE SCALE GENOMIC DNA]</scope>
</reference>
<protein>
    <submittedName>
        <fullName evidence="6 8">ORF144</fullName>
    </submittedName>
</protein>
<dbReference type="KEGG" id="vg:14011371"/>
<organism evidence="6 10">
    <name type="scientific">Cyprinid herpesvirus 2</name>
    <name type="common">CyHV-2</name>
    <dbReference type="NCBI Taxonomy" id="317878"/>
    <lineage>
        <taxon>Viruses</taxon>
        <taxon>Duplodnaviria</taxon>
        <taxon>Heunggongvirae</taxon>
        <taxon>Peploviricota</taxon>
        <taxon>Herviviricetes</taxon>
        <taxon>Herpesvirales</taxon>
        <taxon>Alloherpesviridae</taxon>
        <taxon>Cyvirus</taxon>
        <taxon>Cyvirus cyprinidallo2</taxon>
    </lineage>
</organism>
<dbReference type="EMBL" id="JQ815364">
    <property type="protein sequence ID" value="AFJ20565.1"/>
    <property type="molecule type" value="Genomic_DNA"/>
</dbReference>
<reference evidence="9" key="4">
    <citation type="submission" date="2019-10" db="EMBL/GenBank/DDBJ databases">
        <title>The complete genome of Cyprinid herpesvirus 2, a new strain isolated from Allogynogenetic crucian carp.</title>
        <authorList>
            <person name="Jiang Y."/>
            <person name="Wang H."/>
            <person name="Lu L."/>
        </authorList>
    </citation>
    <scope>NUCLEOTIDE SEQUENCE</scope>
    <source>
        <strain evidence="9">YC-01</strain>
    </source>
</reference>
<dbReference type="RefSeq" id="YP_007003959.1">
    <property type="nucleotide sequence ID" value="NC_019495.1"/>
</dbReference>
<evidence type="ECO:0000256" key="3">
    <source>
        <dbReference type="ARBA" id="ARBA00022833"/>
    </source>
</evidence>
<evidence type="ECO:0000313" key="11">
    <source>
        <dbReference type="Proteomes" id="UP000126788"/>
    </source>
</evidence>
<dbReference type="GeneID" id="14011371"/>
<sequence>MSTYVDMTDDDVATLMIDVPVNIQAHREEATLDNNELNFVKSLMCPVCCEVLKDPVATPCGHTLCKECWERHVKNWTGCSRNLCPICNRDVPDNLEINKTLKEIVLNVHGERTSVQTSEDLLDWRVWKNKPLPTHRAFKFEFADLTKQNYWSVGVSVTMQDCEREVGVNDRYIYVSSLKADRVNRLCIQYDPNLRTVSFLDIDTDRAFVRIIPKHSILNLAVYFGFGSFCSIL</sequence>
<feature type="domain" description="RING-type" evidence="5">
    <location>
        <begin position="45"/>
        <end position="88"/>
    </location>
</feature>
<dbReference type="Proteomes" id="UP000126788">
    <property type="component" value="Genome"/>
</dbReference>
<dbReference type="CDD" id="cd16449">
    <property type="entry name" value="RING-HC"/>
    <property type="match status" value="1"/>
</dbReference>
<evidence type="ECO:0000313" key="9">
    <source>
        <dbReference type="EMBL" id="QIV66956.1"/>
    </source>
</evidence>
<dbReference type="PANTHER" id="PTHR25462:SF296">
    <property type="entry name" value="MEIOTIC P26, ISOFORM F"/>
    <property type="match status" value="1"/>
</dbReference>
<dbReference type="GO" id="GO:0008270">
    <property type="term" value="F:zinc ion binding"/>
    <property type="evidence" value="ECO:0007669"/>
    <property type="project" value="UniProtKB-KW"/>
</dbReference>
<evidence type="ECO:0000256" key="2">
    <source>
        <dbReference type="ARBA" id="ARBA00022771"/>
    </source>
</evidence>
<dbReference type="SMR" id="K7PCP5"/>
<keyword evidence="1" id="KW-0479">Metal-binding</keyword>
<evidence type="ECO:0000313" key="6">
    <source>
        <dbReference type="EMBL" id="AFJ20565.1"/>
    </source>
</evidence>
<dbReference type="EMBL" id="KT387800">
    <property type="protein sequence ID" value="AMB21709.1"/>
    <property type="molecule type" value="Genomic_DNA"/>
</dbReference>
<dbReference type="SUPFAM" id="SSF57850">
    <property type="entry name" value="RING/U-box"/>
    <property type="match status" value="1"/>
</dbReference>
<evidence type="ECO:0000313" key="8">
    <source>
        <dbReference type="EMBL" id="AMB21709.1"/>
    </source>
</evidence>